<dbReference type="Proteomes" id="UP000693970">
    <property type="component" value="Unassembled WGS sequence"/>
</dbReference>
<sequence length="276" mass="30569">MSAKDGEKDPSFVCVHCGAPCTALFRKLSASSIKATTCVNERCQQVVDPYIEREWLLVAIDWILLRPEAYRHVLFNAKKEFPMLESVSWGRALQLTIASCFLHAYLQYEAAKRNSETDATIQEGGGRKTSMILLIVASILDLMIRWWGVSLFVAASSKSRQAQKVKIITTRLFWSFLLPTAFHVTSIFVLIWENSKTTGALGSLLVTGWQCLAVSLVADDVAPGYGKVTAAVGLALGILWRLVFSQIAAVPCLGFEVDLFFPLSEQNKSWPSICLT</sequence>
<dbReference type="OrthoDB" id="49110at2759"/>
<evidence type="ECO:0000256" key="10">
    <source>
        <dbReference type="RuleBase" id="RU368065"/>
    </source>
</evidence>
<organism evidence="11 12">
    <name type="scientific">Nitzschia inconspicua</name>
    <dbReference type="NCBI Taxonomy" id="303405"/>
    <lineage>
        <taxon>Eukaryota</taxon>
        <taxon>Sar</taxon>
        <taxon>Stramenopiles</taxon>
        <taxon>Ochrophyta</taxon>
        <taxon>Bacillariophyta</taxon>
        <taxon>Bacillariophyceae</taxon>
        <taxon>Bacillariophycidae</taxon>
        <taxon>Bacillariales</taxon>
        <taxon>Bacillariaceae</taxon>
        <taxon>Nitzschia</taxon>
    </lineage>
</organism>
<dbReference type="Pfam" id="PF04161">
    <property type="entry name" value="Arv1"/>
    <property type="match status" value="1"/>
</dbReference>
<keyword evidence="7 10" id="KW-0445">Lipid transport</keyword>
<feature type="transmembrane region" description="Helical" evidence="10">
    <location>
        <begin position="224"/>
        <end position="244"/>
    </location>
</feature>
<evidence type="ECO:0000313" key="12">
    <source>
        <dbReference type="Proteomes" id="UP000693970"/>
    </source>
</evidence>
<evidence type="ECO:0000256" key="7">
    <source>
        <dbReference type="ARBA" id="ARBA00023055"/>
    </source>
</evidence>
<keyword evidence="9 10" id="KW-0472">Membrane</keyword>
<dbReference type="GO" id="GO:0032541">
    <property type="term" value="C:cortical endoplasmic reticulum"/>
    <property type="evidence" value="ECO:0007669"/>
    <property type="project" value="TreeGrafter"/>
</dbReference>
<dbReference type="GO" id="GO:0032366">
    <property type="term" value="P:intracellular sterol transport"/>
    <property type="evidence" value="ECO:0007669"/>
    <property type="project" value="UniProtKB-UniRule"/>
</dbReference>
<comment type="function">
    <text evidence="10">Mediator of sterol homeostasis involved in sterol uptake, trafficking and distribution into membranes.</text>
</comment>
<evidence type="ECO:0000256" key="3">
    <source>
        <dbReference type="ARBA" id="ARBA00022448"/>
    </source>
</evidence>
<dbReference type="EMBL" id="JAGRRH010000022">
    <property type="protein sequence ID" value="KAG7345118.1"/>
    <property type="molecule type" value="Genomic_DNA"/>
</dbReference>
<protein>
    <recommendedName>
        <fullName evidence="10">Protein ARV</fullName>
    </recommendedName>
</protein>
<proteinExistence type="inferred from homology"/>
<accession>A0A9K3PF52</accession>
<gene>
    <name evidence="11" type="ORF">IV203_032649</name>
</gene>
<name>A0A9K3PF52_9STRA</name>
<keyword evidence="8 10" id="KW-0443">Lipid metabolism</keyword>
<reference evidence="11" key="1">
    <citation type="journal article" date="2021" name="Sci. Rep.">
        <title>Diploid genomic architecture of Nitzschia inconspicua, an elite biomass production diatom.</title>
        <authorList>
            <person name="Oliver A."/>
            <person name="Podell S."/>
            <person name="Pinowska A."/>
            <person name="Traller J.C."/>
            <person name="Smith S.R."/>
            <person name="McClure R."/>
            <person name="Beliaev A."/>
            <person name="Bohutskyi P."/>
            <person name="Hill E.A."/>
            <person name="Rabines A."/>
            <person name="Zheng H."/>
            <person name="Allen L.Z."/>
            <person name="Kuo A."/>
            <person name="Grigoriev I.V."/>
            <person name="Allen A.E."/>
            <person name="Hazlebeck D."/>
            <person name="Allen E.E."/>
        </authorList>
    </citation>
    <scope>NUCLEOTIDE SEQUENCE</scope>
    <source>
        <strain evidence="11">Hildebrandi</strain>
    </source>
</reference>
<feature type="transmembrane region" description="Helical" evidence="10">
    <location>
        <begin position="199"/>
        <end position="218"/>
    </location>
</feature>
<evidence type="ECO:0000256" key="2">
    <source>
        <dbReference type="ARBA" id="ARBA00009187"/>
    </source>
</evidence>
<keyword evidence="10" id="KW-0746">Sphingolipid metabolism</keyword>
<keyword evidence="4 10" id="KW-0812">Transmembrane</keyword>
<dbReference type="AlphaFoldDB" id="A0A9K3PF52"/>
<feature type="transmembrane region" description="Helical" evidence="10">
    <location>
        <begin position="131"/>
        <end position="153"/>
    </location>
</feature>
<keyword evidence="5 10" id="KW-0256">Endoplasmic reticulum</keyword>
<dbReference type="InterPro" id="IPR007290">
    <property type="entry name" value="Arv1"/>
</dbReference>
<dbReference type="PANTHER" id="PTHR14467:SF0">
    <property type="entry name" value="PROTEIN ARV1"/>
    <property type="match status" value="1"/>
</dbReference>
<comment type="similarity">
    <text evidence="2 10">Belongs to the ARV1 family.</text>
</comment>
<comment type="subcellular location">
    <subcellularLocation>
        <location evidence="1 10">Endoplasmic reticulum membrane</location>
        <topology evidence="1 10">Multi-pass membrane protein</topology>
    </subcellularLocation>
</comment>
<dbReference type="GO" id="GO:0097036">
    <property type="term" value="P:regulation of plasma membrane sterol distribution"/>
    <property type="evidence" value="ECO:0007669"/>
    <property type="project" value="UniProtKB-UniRule"/>
</dbReference>
<reference evidence="11" key="2">
    <citation type="submission" date="2021-04" db="EMBL/GenBank/DDBJ databases">
        <authorList>
            <person name="Podell S."/>
        </authorList>
    </citation>
    <scope>NUCLEOTIDE SEQUENCE</scope>
    <source>
        <strain evidence="11">Hildebrandi</strain>
    </source>
</reference>
<comment type="caution">
    <text evidence="11">The sequence shown here is derived from an EMBL/GenBank/DDBJ whole genome shotgun (WGS) entry which is preliminary data.</text>
</comment>
<dbReference type="GO" id="GO:0016125">
    <property type="term" value="P:sterol metabolic process"/>
    <property type="evidence" value="ECO:0007669"/>
    <property type="project" value="UniProtKB-UniRule"/>
</dbReference>
<evidence type="ECO:0000256" key="9">
    <source>
        <dbReference type="ARBA" id="ARBA00023136"/>
    </source>
</evidence>
<dbReference type="PANTHER" id="PTHR14467">
    <property type="entry name" value="ARV1"/>
    <property type="match status" value="1"/>
</dbReference>
<keyword evidence="12" id="KW-1185">Reference proteome</keyword>
<dbReference type="GO" id="GO:0005794">
    <property type="term" value="C:Golgi apparatus"/>
    <property type="evidence" value="ECO:0007669"/>
    <property type="project" value="TreeGrafter"/>
</dbReference>
<dbReference type="GO" id="GO:0005789">
    <property type="term" value="C:endoplasmic reticulum membrane"/>
    <property type="evidence" value="ECO:0007669"/>
    <property type="project" value="UniProtKB-SubCell"/>
</dbReference>
<evidence type="ECO:0000313" key="11">
    <source>
        <dbReference type="EMBL" id="KAG7345118.1"/>
    </source>
</evidence>
<evidence type="ECO:0000256" key="4">
    <source>
        <dbReference type="ARBA" id="ARBA00022692"/>
    </source>
</evidence>
<keyword evidence="3 10" id="KW-0813">Transport</keyword>
<comment type="function">
    <text evidence="10">Regulates also the sphingolipid metabolism.</text>
</comment>
<evidence type="ECO:0000256" key="8">
    <source>
        <dbReference type="ARBA" id="ARBA00023098"/>
    </source>
</evidence>
<evidence type="ECO:0000256" key="6">
    <source>
        <dbReference type="ARBA" id="ARBA00022989"/>
    </source>
</evidence>
<keyword evidence="6 10" id="KW-1133">Transmembrane helix</keyword>
<evidence type="ECO:0000256" key="1">
    <source>
        <dbReference type="ARBA" id="ARBA00004477"/>
    </source>
</evidence>
<dbReference type="GO" id="GO:0006665">
    <property type="term" value="P:sphingolipid metabolic process"/>
    <property type="evidence" value="ECO:0007669"/>
    <property type="project" value="UniProtKB-UniRule"/>
</dbReference>
<feature type="transmembrane region" description="Helical" evidence="10">
    <location>
        <begin position="173"/>
        <end position="192"/>
    </location>
</feature>
<evidence type="ECO:0000256" key="5">
    <source>
        <dbReference type="ARBA" id="ARBA00022824"/>
    </source>
</evidence>